<dbReference type="PROSITE" id="PS51205">
    <property type="entry name" value="VPS9"/>
    <property type="match status" value="1"/>
</dbReference>
<dbReference type="Proteomes" id="UP000740883">
    <property type="component" value="Unassembled WGS sequence"/>
</dbReference>
<proteinExistence type="predicted"/>
<protein>
    <submittedName>
        <fullName evidence="2">Vacuolar protein sorting-associated protein 9a</fullName>
    </submittedName>
</protein>
<feature type="domain" description="VPS9" evidence="1">
    <location>
        <begin position="1"/>
        <end position="95"/>
    </location>
</feature>
<sequence>MIDRYMETVESIYKSIGKDSEHSRFFSVFVLVLVKSQRDDLDHLLFFMEKFRRSPLDSCGSKCLKGHREDEVNYYLTVFKAGLEFIEKLEYYDLNISQEEFNQKIKHVDL</sequence>
<dbReference type="OrthoDB" id="300289at2759"/>
<name>A0A9P6L035_9MICR</name>
<organism evidence="2 3">
    <name type="scientific">Nosema granulosis</name>
    <dbReference type="NCBI Taxonomy" id="83296"/>
    <lineage>
        <taxon>Eukaryota</taxon>
        <taxon>Fungi</taxon>
        <taxon>Fungi incertae sedis</taxon>
        <taxon>Microsporidia</taxon>
        <taxon>Nosematidae</taxon>
        <taxon>Nosema</taxon>
    </lineage>
</organism>
<evidence type="ECO:0000313" key="3">
    <source>
        <dbReference type="Proteomes" id="UP000740883"/>
    </source>
</evidence>
<dbReference type="Gene3D" id="1.20.1050.80">
    <property type="entry name" value="VPS9 domain"/>
    <property type="match status" value="1"/>
</dbReference>
<dbReference type="AlphaFoldDB" id="A0A9P6L035"/>
<comment type="caution">
    <text evidence="2">The sequence shown here is derived from an EMBL/GenBank/DDBJ whole genome shotgun (WGS) entry which is preliminary data.</text>
</comment>
<dbReference type="InterPro" id="IPR037191">
    <property type="entry name" value="VPS9_dom_sf"/>
</dbReference>
<dbReference type="EMBL" id="SBJO01000043">
    <property type="protein sequence ID" value="KAF9764022.1"/>
    <property type="molecule type" value="Genomic_DNA"/>
</dbReference>
<gene>
    <name evidence="2" type="primary">vps901</name>
    <name evidence="2" type="ORF">NGRA_0892</name>
</gene>
<dbReference type="Pfam" id="PF02204">
    <property type="entry name" value="VPS9"/>
    <property type="match status" value="1"/>
</dbReference>
<accession>A0A9P6L035</accession>
<dbReference type="SUPFAM" id="SSF109993">
    <property type="entry name" value="VPS9 domain"/>
    <property type="match status" value="1"/>
</dbReference>
<keyword evidence="3" id="KW-1185">Reference proteome</keyword>
<dbReference type="InterPro" id="IPR003123">
    <property type="entry name" value="VPS9"/>
</dbReference>
<evidence type="ECO:0000259" key="1">
    <source>
        <dbReference type="PROSITE" id="PS51205"/>
    </source>
</evidence>
<reference evidence="2 3" key="1">
    <citation type="journal article" date="2020" name="Genome Biol. Evol.">
        <title>Comparative genomics of strictly vertically transmitted, feminizing microsporidia endosymbionts of amphipod crustaceans.</title>
        <authorList>
            <person name="Cormier A."/>
            <person name="Chebbi M.A."/>
            <person name="Giraud I."/>
            <person name="Wattier R."/>
            <person name="Teixeira M."/>
            <person name="Gilbert C."/>
            <person name="Rigaud T."/>
            <person name="Cordaux R."/>
        </authorList>
    </citation>
    <scope>NUCLEOTIDE SEQUENCE [LARGE SCALE GENOMIC DNA]</scope>
    <source>
        <strain evidence="2 3">Ou3-Ou53</strain>
    </source>
</reference>
<evidence type="ECO:0000313" key="2">
    <source>
        <dbReference type="EMBL" id="KAF9764022.1"/>
    </source>
</evidence>